<name>A0ABP6WXD2_9FLAO</name>
<sequence length="160" mass="18213">MRLLQQGGYIIQGNEQGNAYVNGYDQSKVPKVQALVLFQQENDHERPNGGQCGGQYGQKRFFIPFVTDMVYHDDAVIYNDPKGNGNSGKGIELQLYIQGIIKDNGYEQVGNNTQKQYGQVLKAPVYQDDQDQQDKKGKQGALLYLLKFLYNEFRRVLGHF</sequence>
<keyword evidence="2" id="KW-1185">Reference proteome</keyword>
<comment type="caution">
    <text evidence="1">The sequence shown here is derived from an EMBL/GenBank/DDBJ whole genome shotgun (WGS) entry which is preliminary data.</text>
</comment>
<organism evidence="1 2">
    <name type="scientific">Snuella lapsa</name>
    <dbReference type="NCBI Taxonomy" id="870481"/>
    <lineage>
        <taxon>Bacteria</taxon>
        <taxon>Pseudomonadati</taxon>
        <taxon>Bacteroidota</taxon>
        <taxon>Flavobacteriia</taxon>
        <taxon>Flavobacteriales</taxon>
        <taxon>Flavobacteriaceae</taxon>
        <taxon>Snuella</taxon>
    </lineage>
</organism>
<proteinExistence type="predicted"/>
<evidence type="ECO:0000313" key="1">
    <source>
        <dbReference type="EMBL" id="GAA3557846.1"/>
    </source>
</evidence>
<dbReference type="Proteomes" id="UP001500954">
    <property type="component" value="Unassembled WGS sequence"/>
</dbReference>
<gene>
    <name evidence="1" type="ORF">GCM10022395_06410</name>
</gene>
<dbReference type="EMBL" id="BAABCY010000017">
    <property type="protein sequence ID" value="GAA3557846.1"/>
    <property type="molecule type" value="Genomic_DNA"/>
</dbReference>
<reference evidence="2" key="1">
    <citation type="journal article" date="2019" name="Int. J. Syst. Evol. Microbiol.">
        <title>The Global Catalogue of Microorganisms (GCM) 10K type strain sequencing project: providing services to taxonomists for standard genome sequencing and annotation.</title>
        <authorList>
            <consortium name="The Broad Institute Genomics Platform"/>
            <consortium name="The Broad Institute Genome Sequencing Center for Infectious Disease"/>
            <person name="Wu L."/>
            <person name="Ma J."/>
        </authorList>
    </citation>
    <scope>NUCLEOTIDE SEQUENCE [LARGE SCALE GENOMIC DNA]</scope>
    <source>
        <strain evidence="2">JCM 17111</strain>
    </source>
</reference>
<evidence type="ECO:0000313" key="2">
    <source>
        <dbReference type="Proteomes" id="UP001500954"/>
    </source>
</evidence>
<accession>A0ABP6WXD2</accession>
<protein>
    <submittedName>
        <fullName evidence="1">Uncharacterized protein</fullName>
    </submittedName>
</protein>